<protein>
    <recommendedName>
        <fullName evidence="3">DUF4283 domain-containing protein</fullName>
    </recommendedName>
</protein>
<organism evidence="1 2">
    <name type="scientific">Stylosanthes scabra</name>
    <dbReference type="NCBI Taxonomy" id="79078"/>
    <lineage>
        <taxon>Eukaryota</taxon>
        <taxon>Viridiplantae</taxon>
        <taxon>Streptophyta</taxon>
        <taxon>Embryophyta</taxon>
        <taxon>Tracheophyta</taxon>
        <taxon>Spermatophyta</taxon>
        <taxon>Magnoliopsida</taxon>
        <taxon>eudicotyledons</taxon>
        <taxon>Gunneridae</taxon>
        <taxon>Pentapetalae</taxon>
        <taxon>rosids</taxon>
        <taxon>fabids</taxon>
        <taxon>Fabales</taxon>
        <taxon>Fabaceae</taxon>
        <taxon>Papilionoideae</taxon>
        <taxon>50 kb inversion clade</taxon>
        <taxon>dalbergioids sensu lato</taxon>
        <taxon>Dalbergieae</taxon>
        <taxon>Pterocarpus clade</taxon>
        <taxon>Stylosanthes</taxon>
    </lineage>
</organism>
<accession>A0ABU6Y5N0</accession>
<sequence>MKAIERLNGVDWKGQRILVSQSKLRRNGGIQKWDHVPWKNDGLTKKMAQKWVPVKQKVMNDGGGHDRKLESEPIGRKEIQVMNRLMEEWKGPGTIESRDVGPYRCLVTFSSVKTRDDAMSDELLLSVFDEVRPLWEFTWSLSRRIWVEIMDLPINMWCEENILNLTKLWGKMIMMDDRTEEAKSFSTARVLLDSFQWERIHEWVTIRIEGKALEVFVKEVGPEVYSVESHPNRGDVVSETWAESNSATASIDSPVVTETVQTVAAVENLNLSLGDDPLIEAIINGKLDYVHHLNKEREFGG</sequence>
<gene>
    <name evidence="1" type="ORF">PIB30_016485</name>
</gene>
<evidence type="ECO:0008006" key="3">
    <source>
        <dbReference type="Google" id="ProtNLM"/>
    </source>
</evidence>
<evidence type="ECO:0000313" key="2">
    <source>
        <dbReference type="Proteomes" id="UP001341840"/>
    </source>
</evidence>
<reference evidence="1 2" key="1">
    <citation type="journal article" date="2023" name="Plants (Basel)">
        <title>Bridging the Gap: Combining Genomics and Transcriptomics Approaches to Understand Stylosanthes scabra, an Orphan Legume from the Brazilian Caatinga.</title>
        <authorList>
            <person name="Ferreira-Neto J.R.C."/>
            <person name="da Silva M.D."/>
            <person name="Binneck E."/>
            <person name="de Melo N.F."/>
            <person name="da Silva R.H."/>
            <person name="de Melo A.L.T.M."/>
            <person name="Pandolfi V."/>
            <person name="Bustamante F.O."/>
            <person name="Brasileiro-Vidal A.C."/>
            <person name="Benko-Iseppon A.M."/>
        </authorList>
    </citation>
    <scope>NUCLEOTIDE SEQUENCE [LARGE SCALE GENOMIC DNA]</scope>
    <source>
        <tissue evidence="1">Leaves</tissue>
    </source>
</reference>
<dbReference type="EMBL" id="JASCZI010241702">
    <property type="protein sequence ID" value="MED6205299.1"/>
    <property type="molecule type" value="Genomic_DNA"/>
</dbReference>
<dbReference type="Proteomes" id="UP001341840">
    <property type="component" value="Unassembled WGS sequence"/>
</dbReference>
<comment type="caution">
    <text evidence="1">The sequence shown here is derived from an EMBL/GenBank/DDBJ whole genome shotgun (WGS) entry which is preliminary data.</text>
</comment>
<keyword evidence="2" id="KW-1185">Reference proteome</keyword>
<proteinExistence type="predicted"/>
<evidence type="ECO:0000313" key="1">
    <source>
        <dbReference type="EMBL" id="MED6205299.1"/>
    </source>
</evidence>
<name>A0ABU6Y5N0_9FABA</name>